<evidence type="ECO:0000256" key="1">
    <source>
        <dbReference type="SAM" id="MobiDB-lite"/>
    </source>
</evidence>
<evidence type="ECO:0000313" key="2">
    <source>
        <dbReference type="EMBL" id="JAB64994.1"/>
    </source>
</evidence>
<protein>
    <submittedName>
        <fullName evidence="2">Regulator of nonsense transcripts 1</fullName>
    </submittedName>
</protein>
<name>V5GLQ5_ANOGL</name>
<feature type="compositionally biased region" description="Low complexity" evidence="1">
    <location>
        <begin position="83"/>
        <end position="95"/>
    </location>
</feature>
<accession>V5GLQ5</accession>
<sequence length="190" mass="21351">MTTSMFDAREAMVPGSVYDRTNTAINGQFNYPNRGMPLDMFSRTHDPISYISPERAQAGMNLPVPVGMFMNMAHIPPRFYNQHQQALQARQQQNPRNRKPPSRQKGKGLSQDQTQPFSQSLQLTQGMSQPGLSQPGFSLSQPGLSQAELSQDPYMADYQSQMEGLLSQDSTYQGDRSAFYQPSAQFSQPY</sequence>
<feature type="region of interest" description="Disordered" evidence="1">
    <location>
        <begin position="83"/>
        <end position="190"/>
    </location>
</feature>
<gene>
    <name evidence="2" type="primary">RENT1</name>
</gene>
<feature type="compositionally biased region" description="Polar residues" evidence="1">
    <location>
        <begin position="110"/>
        <end position="149"/>
    </location>
</feature>
<organism evidence="2">
    <name type="scientific">Anoplophora glabripennis</name>
    <name type="common">Asian longhorn beetle</name>
    <name type="synonym">Anoplophora nobilis</name>
    <dbReference type="NCBI Taxonomy" id="217634"/>
    <lineage>
        <taxon>Eukaryota</taxon>
        <taxon>Metazoa</taxon>
        <taxon>Ecdysozoa</taxon>
        <taxon>Arthropoda</taxon>
        <taxon>Hexapoda</taxon>
        <taxon>Insecta</taxon>
        <taxon>Pterygota</taxon>
        <taxon>Neoptera</taxon>
        <taxon>Endopterygota</taxon>
        <taxon>Coleoptera</taxon>
        <taxon>Polyphaga</taxon>
        <taxon>Cucujiformia</taxon>
        <taxon>Chrysomeloidea</taxon>
        <taxon>Cerambycidae</taxon>
        <taxon>Lamiinae</taxon>
        <taxon>Lamiini</taxon>
        <taxon>Anoplophora</taxon>
    </lineage>
</organism>
<dbReference type="AlphaFoldDB" id="V5GLQ5"/>
<dbReference type="EMBL" id="GALX01003472">
    <property type="protein sequence ID" value="JAB64994.1"/>
    <property type="molecule type" value="Transcribed_RNA"/>
</dbReference>
<proteinExistence type="predicted"/>
<feature type="compositionally biased region" description="Polar residues" evidence="1">
    <location>
        <begin position="158"/>
        <end position="190"/>
    </location>
</feature>
<dbReference type="OrthoDB" id="6513042at2759"/>
<feature type="compositionally biased region" description="Basic residues" evidence="1">
    <location>
        <begin position="96"/>
        <end position="106"/>
    </location>
</feature>
<reference evidence="2" key="1">
    <citation type="submission" date="2013-07" db="EMBL/GenBank/DDBJ databases">
        <title>Midgut Transcriptome Profiling of Anoplphora glabripennis, a Lignocellulose Degrading, Wood-Boring Cerambycid.</title>
        <authorList>
            <person name="Scully E.D."/>
            <person name="Hoover K."/>
            <person name="Carlson J.E."/>
            <person name="Tien M."/>
            <person name="Geib S.M."/>
        </authorList>
    </citation>
    <scope>NUCLEOTIDE SEQUENCE</scope>
</reference>